<dbReference type="VEuPathDB" id="MicrosporidiaDB:NBO_458g0009"/>
<sequence length="311" mass="36523">MGAEIVDFLDKDALSYLGNIIWEKIDNLENDDLIESLNVLNKIYKRKKFKSFDEIIYLCSTKLKKGDKKAKRMIFKFLSNVIKSNLSQATNFNRLEFMRICFEATDCLTEVGEKSRRVIIDFVKTVGRFVNLQDLVDVFLIKLYESENYKGLIEVLAEISTKYGLFYVLPKILIKYEITSYSVRLRICKFLIEFIKLKNSIEEKYFATVITLIEDLILDKELEMRKSALKLISALVNTLAPPTIRTDIIIHLLNLSWFCVLDEIEFDECWECFMKTLGPDVLVKYLLQGLYHPNKKIRSKYENLYQKLVFN</sequence>
<dbReference type="Gene3D" id="1.25.10.10">
    <property type="entry name" value="Leucine-rich Repeat Variant"/>
    <property type="match status" value="1"/>
</dbReference>
<gene>
    <name evidence="4" type="primary">SF3B1</name>
    <name evidence="4" type="ORF">NBO_458g0009</name>
</gene>
<dbReference type="Proteomes" id="UP000016927">
    <property type="component" value="Unassembled WGS sequence"/>
</dbReference>
<organism evidence="4 5">
    <name type="scientific">Nosema bombycis (strain CQ1 / CVCC 102059)</name>
    <name type="common">Microsporidian parasite</name>
    <name type="synonym">Pebrine of silkworm</name>
    <dbReference type="NCBI Taxonomy" id="578461"/>
    <lineage>
        <taxon>Eukaryota</taxon>
        <taxon>Fungi</taxon>
        <taxon>Fungi incertae sedis</taxon>
        <taxon>Microsporidia</taxon>
        <taxon>Nosematidae</taxon>
        <taxon>Nosema</taxon>
    </lineage>
</organism>
<dbReference type="AlphaFoldDB" id="R0KNV4"/>
<dbReference type="InterPro" id="IPR038737">
    <property type="entry name" value="SF3b_su1-like"/>
</dbReference>
<keyword evidence="2" id="KW-0508">mRNA splicing</keyword>
<dbReference type="GO" id="GO:0003729">
    <property type="term" value="F:mRNA binding"/>
    <property type="evidence" value="ECO:0007669"/>
    <property type="project" value="InterPro"/>
</dbReference>
<dbReference type="PROSITE" id="PS50077">
    <property type="entry name" value="HEAT_REPEAT"/>
    <property type="match status" value="1"/>
</dbReference>
<dbReference type="GO" id="GO:0005681">
    <property type="term" value="C:spliceosomal complex"/>
    <property type="evidence" value="ECO:0007669"/>
    <property type="project" value="UniProtKB-KW"/>
</dbReference>
<accession>R0KNV4</accession>
<reference evidence="4 5" key="1">
    <citation type="journal article" date="2013" name="BMC Genomics">
        <title>Comparative genomics of parasitic silkworm microsporidia reveal an association between genome expansion and host adaptation.</title>
        <authorList>
            <person name="Pan G."/>
            <person name="Xu J."/>
            <person name="Li T."/>
            <person name="Xia Q."/>
            <person name="Liu S.L."/>
            <person name="Zhang G."/>
            <person name="Li S."/>
            <person name="Li C."/>
            <person name="Liu H."/>
            <person name="Yang L."/>
            <person name="Liu T."/>
            <person name="Zhang X."/>
            <person name="Wu Z."/>
            <person name="Fan W."/>
            <person name="Dang X."/>
            <person name="Xiang H."/>
            <person name="Tao M."/>
            <person name="Li Y."/>
            <person name="Hu J."/>
            <person name="Li Z."/>
            <person name="Lin L."/>
            <person name="Luo J."/>
            <person name="Geng L."/>
            <person name="Wang L."/>
            <person name="Long M."/>
            <person name="Wan Y."/>
            <person name="He N."/>
            <person name="Zhang Z."/>
            <person name="Lu C."/>
            <person name="Keeling P.J."/>
            <person name="Wang J."/>
            <person name="Xiang Z."/>
            <person name="Zhou Z."/>
        </authorList>
    </citation>
    <scope>NUCLEOTIDE SEQUENCE [LARGE SCALE GENOMIC DNA]</scope>
    <source>
        <strain evidence="5">CQ1 / CVCC 102059</strain>
    </source>
</reference>
<proteinExistence type="inferred from homology"/>
<dbReference type="STRING" id="578461.R0KNV4"/>
<keyword evidence="2" id="KW-0507">mRNA processing</keyword>
<dbReference type="GO" id="GO:0000245">
    <property type="term" value="P:spliceosomal complex assembly"/>
    <property type="evidence" value="ECO:0007669"/>
    <property type="project" value="InterPro"/>
</dbReference>
<evidence type="ECO:0000256" key="3">
    <source>
        <dbReference type="PROSITE-ProRule" id="PRU00103"/>
    </source>
</evidence>
<dbReference type="InterPro" id="IPR016024">
    <property type="entry name" value="ARM-type_fold"/>
</dbReference>
<name>R0KNV4_NOSB1</name>
<evidence type="ECO:0000256" key="2">
    <source>
        <dbReference type="ARBA" id="ARBA00022728"/>
    </source>
</evidence>
<dbReference type="PANTHER" id="PTHR12097">
    <property type="entry name" value="SPLICING FACTOR 3B, SUBUNIT 1-RELATED"/>
    <property type="match status" value="1"/>
</dbReference>
<dbReference type="EMBL" id="KB909366">
    <property type="protein sequence ID" value="EOB12366.1"/>
    <property type="molecule type" value="Genomic_DNA"/>
</dbReference>
<evidence type="ECO:0000256" key="1">
    <source>
        <dbReference type="ARBA" id="ARBA00005754"/>
    </source>
</evidence>
<comment type="similarity">
    <text evidence="1">Belongs to the SF3B1 family.</text>
</comment>
<evidence type="ECO:0000313" key="4">
    <source>
        <dbReference type="EMBL" id="EOB12366.1"/>
    </source>
</evidence>
<keyword evidence="2" id="KW-0747">Spliceosome</keyword>
<dbReference type="OrthoDB" id="2196406at2759"/>
<dbReference type="SUPFAM" id="SSF48371">
    <property type="entry name" value="ARM repeat"/>
    <property type="match status" value="1"/>
</dbReference>
<feature type="repeat" description="HEAT" evidence="3">
    <location>
        <begin position="209"/>
        <end position="247"/>
    </location>
</feature>
<dbReference type="InterPro" id="IPR011989">
    <property type="entry name" value="ARM-like"/>
</dbReference>
<dbReference type="InterPro" id="IPR021133">
    <property type="entry name" value="HEAT_type_2"/>
</dbReference>
<keyword evidence="5" id="KW-1185">Reference proteome</keyword>
<protein>
    <submittedName>
        <fullName evidence="4">Splicing factor 3B subunit 1</fullName>
    </submittedName>
</protein>
<dbReference type="HOGENOM" id="CLU_894565_0_0_1"/>
<evidence type="ECO:0000313" key="5">
    <source>
        <dbReference type="Proteomes" id="UP000016927"/>
    </source>
</evidence>